<dbReference type="GO" id="GO:0008713">
    <property type="term" value="F:ADP-heptose-lipopolysaccharide heptosyltransferase activity"/>
    <property type="evidence" value="ECO:0007669"/>
    <property type="project" value="TreeGrafter"/>
</dbReference>
<dbReference type="InterPro" id="IPR051199">
    <property type="entry name" value="LPS_LOS_Heptosyltrfase"/>
</dbReference>
<keyword evidence="3" id="KW-0812">Transmembrane</keyword>
<protein>
    <submittedName>
        <fullName evidence="4">Glycosyltransferase family 9 protein</fullName>
    </submittedName>
</protein>
<evidence type="ECO:0000313" key="5">
    <source>
        <dbReference type="Proteomes" id="UP000677687"/>
    </source>
</evidence>
<dbReference type="Pfam" id="PF01075">
    <property type="entry name" value="Glyco_transf_9"/>
    <property type="match status" value="1"/>
</dbReference>
<keyword evidence="3" id="KW-0472">Membrane</keyword>
<gene>
    <name evidence="4" type="ORF">J4415_00590</name>
</gene>
<comment type="caution">
    <text evidence="4">The sequence shown here is derived from an EMBL/GenBank/DDBJ whole genome shotgun (WGS) entry which is preliminary data.</text>
</comment>
<accession>A0A8T4L1Y2</accession>
<sequence>MNIQVVRDVDYLIGIPISLILSIIYSIKRALGFGNLDWNEAPKKVLFIELSEMGSTVMAYHAMKRLKALYPKAELYFLVFKTNLESVKILDLIPEKNIFTIRDKKFGEFIIDALALLPKLWKARIDTTIDFELFSRFTAIISFLSGAKRRIGFYRFYSEGLYRGNFHTHKVQYNPHMHISQNFLALVLSLKAPQNEIPMLKVQLFREKIERKHIEVSKEAKQKILNKLKAINPSINEKSKLIVIDPNYSWAIPMRSWPTENYAKLAKMLLRAPNTFVLLTGTIASGSENAKYICSKVQNERCIDLTGKFALNEFIEVLGTADVVITHDSGPAHFGSITGTKVIVMFGPESPKVYAPLGENVKAIYANYACAPCVSAFNERHSACNNNKCMQAISVEEVYGVVQKALRN</sequence>
<organism evidence="4 5">
    <name type="scientific">Candidatus Iainarchaeum sp</name>
    <dbReference type="NCBI Taxonomy" id="3101447"/>
    <lineage>
        <taxon>Archaea</taxon>
        <taxon>Candidatus Iainarchaeota</taxon>
        <taxon>Candidatus Iainarchaeia</taxon>
        <taxon>Candidatus Iainarchaeales</taxon>
        <taxon>Candidatus Iainarchaeaceae</taxon>
        <taxon>Candidatus Iainarchaeum</taxon>
    </lineage>
</organism>
<evidence type="ECO:0000256" key="3">
    <source>
        <dbReference type="SAM" id="Phobius"/>
    </source>
</evidence>
<dbReference type="PANTHER" id="PTHR30160">
    <property type="entry name" value="TETRAACYLDISACCHARIDE 4'-KINASE-RELATED"/>
    <property type="match status" value="1"/>
</dbReference>
<dbReference type="GO" id="GO:0005829">
    <property type="term" value="C:cytosol"/>
    <property type="evidence" value="ECO:0007669"/>
    <property type="project" value="TreeGrafter"/>
</dbReference>
<evidence type="ECO:0000256" key="2">
    <source>
        <dbReference type="ARBA" id="ARBA00022679"/>
    </source>
</evidence>
<reference evidence="4" key="2">
    <citation type="submission" date="2021-05" db="EMBL/GenBank/DDBJ databases">
        <title>Protein family content uncovers lineage relationships and bacterial pathway maintenance mechanisms in DPANN archaea.</title>
        <authorList>
            <person name="Castelle C.J."/>
            <person name="Meheust R."/>
            <person name="Jaffe A.L."/>
            <person name="Seitz K."/>
            <person name="Gong X."/>
            <person name="Baker B.J."/>
            <person name="Banfield J.F."/>
        </authorList>
    </citation>
    <scope>NUCLEOTIDE SEQUENCE</scope>
    <source>
        <strain evidence="4">RIFCSPHIGHO2_01_FULL_AR10_44_11</strain>
    </source>
</reference>
<keyword evidence="3" id="KW-1133">Transmembrane helix</keyword>
<feature type="transmembrane region" description="Helical" evidence="3">
    <location>
        <begin position="9"/>
        <end position="27"/>
    </location>
</feature>
<dbReference type="InterPro" id="IPR002201">
    <property type="entry name" value="Glyco_trans_9"/>
</dbReference>
<evidence type="ECO:0000256" key="1">
    <source>
        <dbReference type="ARBA" id="ARBA00022676"/>
    </source>
</evidence>
<evidence type="ECO:0000313" key="4">
    <source>
        <dbReference type="EMBL" id="MBS3057106.1"/>
    </source>
</evidence>
<dbReference type="CDD" id="cd03789">
    <property type="entry name" value="GT9_LPS_heptosyltransferase"/>
    <property type="match status" value="1"/>
</dbReference>
<dbReference type="Proteomes" id="UP000677687">
    <property type="component" value="Unassembled WGS sequence"/>
</dbReference>
<dbReference type="Gene3D" id="3.40.50.2000">
    <property type="entry name" value="Glycogen Phosphorylase B"/>
    <property type="match status" value="2"/>
</dbReference>
<proteinExistence type="predicted"/>
<dbReference type="SUPFAM" id="SSF53756">
    <property type="entry name" value="UDP-Glycosyltransferase/glycogen phosphorylase"/>
    <property type="match status" value="1"/>
</dbReference>
<name>A0A8T4L1Y2_9ARCH</name>
<keyword evidence="2" id="KW-0808">Transferase</keyword>
<keyword evidence="1" id="KW-0328">Glycosyltransferase</keyword>
<reference evidence="4" key="1">
    <citation type="submission" date="2021-03" db="EMBL/GenBank/DDBJ databases">
        <authorList>
            <person name="Jaffe A."/>
        </authorList>
    </citation>
    <scope>NUCLEOTIDE SEQUENCE</scope>
    <source>
        <strain evidence="4">RIFCSPHIGHO2_01_FULL_AR10_44_11</strain>
    </source>
</reference>
<dbReference type="EMBL" id="JAGVWD010000008">
    <property type="protein sequence ID" value="MBS3057106.1"/>
    <property type="molecule type" value="Genomic_DNA"/>
</dbReference>
<dbReference type="PANTHER" id="PTHR30160:SF1">
    <property type="entry name" value="LIPOPOLYSACCHARIDE 1,2-N-ACETYLGLUCOSAMINETRANSFERASE-RELATED"/>
    <property type="match status" value="1"/>
</dbReference>
<dbReference type="AlphaFoldDB" id="A0A8T4L1Y2"/>